<proteinExistence type="predicted"/>
<dbReference type="HOGENOM" id="CLU_103753_0_0_5"/>
<evidence type="ECO:0000313" key="1">
    <source>
        <dbReference type="EMBL" id="ACL55500.1"/>
    </source>
</evidence>
<evidence type="ECO:0008006" key="3">
    <source>
        <dbReference type="Google" id="ProtNLM"/>
    </source>
</evidence>
<accession>B8ICB2</accession>
<protein>
    <recommendedName>
        <fullName evidence="3">Lipid A 3-O-deacylase-related protein</fullName>
    </recommendedName>
</protein>
<gene>
    <name evidence="1" type="ordered locus">Mnod_0458</name>
</gene>
<dbReference type="KEGG" id="mno:Mnod_0458"/>
<dbReference type="Pfam" id="PF09411">
    <property type="entry name" value="PagL"/>
    <property type="match status" value="1"/>
</dbReference>
<dbReference type="AlphaFoldDB" id="B8ICB2"/>
<organism evidence="1 2">
    <name type="scientific">Methylobacterium nodulans (strain LMG 21967 / CNCM I-2342 / ORS 2060)</name>
    <dbReference type="NCBI Taxonomy" id="460265"/>
    <lineage>
        <taxon>Bacteria</taxon>
        <taxon>Pseudomonadati</taxon>
        <taxon>Pseudomonadota</taxon>
        <taxon>Alphaproteobacteria</taxon>
        <taxon>Hyphomicrobiales</taxon>
        <taxon>Methylobacteriaceae</taxon>
        <taxon>Methylobacterium</taxon>
    </lineage>
</organism>
<dbReference type="Gene3D" id="2.40.160.20">
    <property type="match status" value="1"/>
</dbReference>
<sequence>MPDGCRDEAGAQQLGFSAFPEGTSRVSTIMRAILLGLAALAVAAGHPVQAADLAAPVPAPDYHPPVQPLSIVSELRIGGSVQDPWSPESGSGNVTGEVLLAKPTLTPDPFWNQFIPRPTVGGSYNTAGRTSYAYLGATWTFDITERFFVEGFFGASFHNGATGRFVPPGFNALGCSPLFREAGSVGFRITEHWSVLATIEHQSNAGLCVANRGLTNVGGKIAYTF</sequence>
<dbReference type="eggNOG" id="ENOG5032V47">
    <property type="taxonomic scope" value="Bacteria"/>
</dbReference>
<dbReference type="InterPro" id="IPR018550">
    <property type="entry name" value="Lipid-A_deacylase-rel"/>
</dbReference>
<reference evidence="1 2" key="1">
    <citation type="submission" date="2009-01" db="EMBL/GenBank/DDBJ databases">
        <title>Complete sequence of chromosome of Methylobacterium nodulans ORS 2060.</title>
        <authorList>
            <consortium name="US DOE Joint Genome Institute"/>
            <person name="Lucas S."/>
            <person name="Copeland A."/>
            <person name="Lapidus A."/>
            <person name="Glavina del Rio T."/>
            <person name="Dalin E."/>
            <person name="Tice H."/>
            <person name="Bruce D."/>
            <person name="Goodwin L."/>
            <person name="Pitluck S."/>
            <person name="Sims D."/>
            <person name="Brettin T."/>
            <person name="Detter J.C."/>
            <person name="Han C."/>
            <person name="Larimer F."/>
            <person name="Land M."/>
            <person name="Hauser L."/>
            <person name="Kyrpides N."/>
            <person name="Ivanova N."/>
            <person name="Marx C.J."/>
            <person name="Richardson P."/>
        </authorList>
    </citation>
    <scope>NUCLEOTIDE SEQUENCE [LARGE SCALE GENOMIC DNA]</scope>
    <source>
        <strain evidence="2">LMG 21967 / CNCM I-2342 / ORS 2060</strain>
    </source>
</reference>
<keyword evidence="2" id="KW-1185">Reference proteome</keyword>
<dbReference type="STRING" id="460265.Mnod_0458"/>
<name>B8ICB2_METNO</name>
<dbReference type="Proteomes" id="UP000008207">
    <property type="component" value="Chromosome"/>
</dbReference>
<dbReference type="EMBL" id="CP001349">
    <property type="protein sequence ID" value="ACL55500.1"/>
    <property type="molecule type" value="Genomic_DNA"/>
</dbReference>
<evidence type="ECO:0000313" key="2">
    <source>
        <dbReference type="Proteomes" id="UP000008207"/>
    </source>
</evidence>